<protein>
    <submittedName>
        <fullName evidence="1">Uncharacterized protein</fullName>
    </submittedName>
</protein>
<gene>
    <name evidence="1" type="ORF">K488DRAFT_91473</name>
</gene>
<evidence type="ECO:0000313" key="1">
    <source>
        <dbReference type="EMBL" id="KAI0027019.1"/>
    </source>
</evidence>
<keyword evidence="2" id="KW-1185">Reference proteome</keyword>
<reference evidence="1" key="2">
    <citation type="journal article" date="2022" name="New Phytol.">
        <title>Evolutionary transition to the ectomycorrhizal habit in the genomes of a hyperdiverse lineage of mushroom-forming fungi.</title>
        <authorList>
            <person name="Looney B."/>
            <person name="Miyauchi S."/>
            <person name="Morin E."/>
            <person name="Drula E."/>
            <person name="Courty P.E."/>
            <person name="Kohler A."/>
            <person name="Kuo A."/>
            <person name="LaButti K."/>
            <person name="Pangilinan J."/>
            <person name="Lipzen A."/>
            <person name="Riley R."/>
            <person name="Andreopoulos W."/>
            <person name="He G."/>
            <person name="Johnson J."/>
            <person name="Nolan M."/>
            <person name="Tritt A."/>
            <person name="Barry K.W."/>
            <person name="Grigoriev I.V."/>
            <person name="Nagy L.G."/>
            <person name="Hibbett D."/>
            <person name="Henrissat B."/>
            <person name="Matheny P.B."/>
            <person name="Labbe J."/>
            <person name="Martin F.M."/>
        </authorList>
    </citation>
    <scope>NUCLEOTIDE SEQUENCE</scope>
    <source>
        <strain evidence="1">EC-137</strain>
    </source>
</reference>
<sequence length="173" mass="18339">MQNARNQPPGSQGYPNYNQTYPHVDGQGGGEYYAPPPYPPPHVQPGYGVPQRQGADREGMEPEAQRAPGFQTSQEGNQINAEGAIQNVMVPYFQEIGGAEHGGYPGSATGRLEIAHGGSNPQVIYSVGEPLLAPLLPIMPSCVPPLTSSVWPRITLEGQAWDNTPGPPDQAGA</sequence>
<proteinExistence type="predicted"/>
<dbReference type="Proteomes" id="UP000814128">
    <property type="component" value="Unassembled WGS sequence"/>
</dbReference>
<organism evidence="1 2">
    <name type="scientific">Vararia minispora EC-137</name>
    <dbReference type="NCBI Taxonomy" id="1314806"/>
    <lineage>
        <taxon>Eukaryota</taxon>
        <taxon>Fungi</taxon>
        <taxon>Dikarya</taxon>
        <taxon>Basidiomycota</taxon>
        <taxon>Agaricomycotina</taxon>
        <taxon>Agaricomycetes</taxon>
        <taxon>Russulales</taxon>
        <taxon>Lachnocladiaceae</taxon>
        <taxon>Vararia</taxon>
    </lineage>
</organism>
<reference evidence="1" key="1">
    <citation type="submission" date="2021-02" db="EMBL/GenBank/DDBJ databases">
        <authorList>
            <consortium name="DOE Joint Genome Institute"/>
            <person name="Ahrendt S."/>
            <person name="Looney B.P."/>
            <person name="Miyauchi S."/>
            <person name="Morin E."/>
            <person name="Drula E."/>
            <person name="Courty P.E."/>
            <person name="Chicoki N."/>
            <person name="Fauchery L."/>
            <person name="Kohler A."/>
            <person name="Kuo A."/>
            <person name="Labutti K."/>
            <person name="Pangilinan J."/>
            <person name="Lipzen A."/>
            <person name="Riley R."/>
            <person name="Andreopoulos W."/>
            <person name="He G."/>
            <person name="Johnson J."/>
            <person name="Barry K.W."/>
            <person name="Grigoriev I.V."/>
            <person name="Nagy L."/>
            <person name="Hibbett D."/>
            <person name="Henrissat B."/>
            <person name="Matheny P.B."/>
            <person name="Labbe J."/>
            <person name="Martin F."/>
        </authorList>
    </citation>
    <scope>NUCLEOTIDE SEQUENCE</scope>
    <source>
        <strain evidence="1">EC-137</strain>
    </source>
</reference>
<dbReference type="EMBL" id="MU274045">
    <property type="protein sequence ID" value="KAI0027019.1"/>
    <property type="molecule type" value="Genomic_DNA"/>
</dbReference>
<accession>A0ACB8Q5J1</accession>
<comment type="caution">
    <text evidence="1">The sequence shown here is derived from an EMBL/GenBank/DDBJ whole genome shotgun (WGS) entry which is preliminary data.</text>
</comment>
<name>A0ACB8Q5J1_9AGAM</name>
<evidence type="ECO:0000313" key="2">
    <source>
        <dbReference type="Proteomes" id="UP000814128"/>
    </source>
</evidence>